<gene>
    <name evidence="3" type="ORF">JGS22_009965</name>
</gene>
<dbReference type="Proteomes" id="UP000694501">
    <property type="component" value="Unassembled WGS sequence"/>
</dbReference>
<evidence type="ECO:0000313" key="3">
    <source>
        <dbReference type="EMBL" id="MBU7597934.1"/>
    </source>
</evidence>
<protein>
    <submittedName>
        <fullName evidence="3">Uncharacterized protein</fullName>
    </submittedName>
</protein>
<name>A0A949N4H8_9ACTN</name>
<dbReference type="EMBL" id="JAELVF020000001">
    <property type="protein sequence ID" value="MBU7597934.1"/>
    <property type="molecule type" value="Genomic_DNA"/>
</dbReference>
<feature type="transmembrane region" description="Helical" evidence="2">
    <location>
        <begin position="27"/>
        <end position="48"/>
    </location>
</feature>
<accession>A0A949N4H8</accession>
<keyword evidence="2" id="KW-0472">Membrane</keyword>
<keyword evidence="2" id="KW-1133">Transmembrane helix</keyword>
<reference evidence="3" key="1">
    <citation type="submission" date="2021-06" db="EMBL/GenBank/DDBJ databases">
        <title>Sequencing of actinobacteria type strains.</title>
        <authorList>
            <person name="Nguyen G.-S."/>
            <person name="Wentzel A."/>
        </authorList>
    </citation>
    <scope>NUCLEOTIDE SEQUENCE</scope>
    <source>
        <strain evidence="3">P38-E01</strain>
    </source>
</reference>
<evidence type="ECO:0000313" key="4">
    <source>
        <dbReference type="Proteomes" id="UP000694501"/>
    </source>
</evidence>
<keyword evidence="4" id="KW-1185">Reference proteome</keyword>
<feature type="region of interest" description="Disordered" evidence="1">
    <location>
        <begin position="54"/>
        <end position="73"/>
    </location>
</feature>
<keyword evidence="2" id="KW-0812">Transmembrane</keyword>
<comment type="caution">
    <text evidence="3">The sequence shown here is derived from an EMBL/GenBank/DDBJ whole genome shotgun (WGS) entry which is preliminary data.</text>
</comment>
<proteinExistence type="predicted"/>
<sequence length="73" mass="6927">MLSSPAYVGAALGGVLGGGAVVAQGAGWLPSAAITPVAAGLAVTLLTLRRTARSRARAEGTASAPVSGEGRPG</sequence>
<evidence type="ECO:0000256" key="1">
    <source>
        <dbReference type="SAM" id="MobiDB-lite"/>
    </source>
</evidence>
<evidence type="ECO:0000256" key="2">
    <source>
        <dbReference type="SAM" id="Phobius"/>
    </source>
</evidence>
<dbReference type="AlphaFoldDB" id="A0A949N4H8"/>
<dbReference type="RefSeq" id="WP_211040944.1">
    <property type="nucleotide sequence ID" value="NZ_JAELVF020000001.1"/>
</dbReference>
<organism evidence="3 4">
    <name type="scientific">Streptomyces tardus</name>
    <dbReference type="NCBI Taxonomy" id="2780544"/>
    <lineage>
        <taxon>Bacteria</taxon>
        <taxon>Bacillati</taxon>
        <taxon>Actinomycetota</taxon>
        <taxon>Actinomycetes</taxon>
        <taxon>Kitasatosporales</taxon>
        <taxon>Streptomycetaceae</taxon>
        <taxon>Streptomyces</taxon>
    </lineage>
</organism>